<reference evidence="3" key="1">
    <citation type="journal article" date="2019" name="Int. J. Syst. Evol. Microbiol.">
        <title>The Global Catalogue of Microorganisms (GCM) 10K type strain sequencing project: providing services to taxonomists for standard genome sequencing and annotation.</title>
        <authorList>
            <consortium name="The Broad Institute Genomics Platform"/>
            <consortium name="The Broad Institute Genome Sequencing Center for Infectious Disease"/>
            <person name="Wu L."/>
            <person name="Ma J."/>
        </authorList>
    </citation>
    <scope>NUCLEOTIDE SEQUENCE [LARGE SCALE GENOMIC DNA]</scope>
    <source>
        <strain evidence="3">CCM 7132</strain>
    </source>
</reference>
<keyword evidence="3" id="KW-1185">Reference proteome</keyword>
<dbReference type="Proteomes" id="UP000637769">
    <property type="component" value="Unassembled WGS sequence"/>
</dbReference>
<proteinExistence type="predicted"/>
<protein>
    <submittedName>
        <fullName evidence="2">Uncharacterized protein</fullName>
    </submittedName>
</protein>
<evidence type="ECO:0000313" key="2">
    <source>
        <dbReference type="EMBL" id="GGC41508.1"/>
    </source>
</evidence>
<feature type="chain" id="PRO_5046612551" evidence="1">
    <location>
        <begin position="27"/>
        <end position="172"/>
    </location>
</feature>
<dbReference type="EMBL" id="BMCH01000010">
    <property type="protein sequence ID" value="GGC41508.1"/>
    <property type="molecule type" value="Genomic_DNA"/>
</dbReference>
<sequence length="172" mass="18150">MKIVSFVLTGVLLPVAPFLSSGKARADDIHMAQTRFGLADGSSNVLKINGRLTTPEIDGNSGMFVEKITEADNADYLLVTSIGGSGCPAFYSFVKVTRDSATPTAYFGNCSDLPKRSVVPGKSVTLVFPAYRPLRSTSGGVPAESYVYSLTTNVLKKNGKPISTACKGGKCE</sequence>
<feature type="signal peptide" evidence="1">
    <location>
        <begin position="1"/>
        <end position="26"/>
    </location>
</feature>
<keyword evidence="1" id="KW-0732">Signal</keyword>
<evidence type="ECO:0000313" key="3">
    <source>
        <dbReference type="Proteomes" id="UP000637769"/>
    </source>
</evidence>
<accession>A0ABQ1MMB8</accession>
<evidence type="ECO:0000256" key="1">
    <source>
        <dbReference type="SAM" id="SignalP"/>
    </source>
</evidence>
<organism evidence="2 3">
    <name type="scientific">Asaia siamensis</name>
    <dbReference type="NCBI Taxonomy" id="110479"/>
    <lineage>
        <taxon>Bacteria</taxon>
        <taxon>Pseudomonadati</taxon>
        <taxon>Pseudomonadota</taxon>
        <taxon>Alphaproteobacteria</taxon>
        <taxon>Acetobacterales</taxon>
        <taxon>Acetobacteraceae</taxon>
        <taxon>Asaia</taxon>
    </lineage>
</organism>
<comment type="caution">
    <text evidence="2">The sequence shown here is derived from an EMBL/GenBank/DDBJ whole genome shotgun (WGS) entry which is preliminary data.</text>
</comment>
<gene>
    <name evidence="2" type="ORF">GCM10007207_28520</name>
</gene>
<dbReference type="RefSeq" id="WP_188427503.1">
    <property type="nucleotide sequence ID" value="NZ_BMCH01000010.1"/>
</dbReference>
<name>A0ABQ1MMB8_9PROT</name>